<gene>
    <name evidence="1" type="ORF">TBRA_LOCUS2530</name>
</gene>
<sequence length="102" mass="11416">MICGHGRSEKLRCAKSEAVAYASTGQTASRLRRRDHSRHRALQLEWSISGRVSLSVANFAFAVPADCRLHSAAKRAEGIRAWRRNRRIISGAAAQIRWWSSA</sequence>
<dbReference type="EMBL" id="CADCXV010000500">
    <property type="protein sequence ID" value="CAB0030532.1"/>
    <property type="molecule type" value="Genomic_DNA"/>
</dbReference>
<keyword evidence="2" id="KW-1185">Reference proteome</keyword>
<dbReference type="AlphaFoldDB" id="A0A6H5I1Y1"/>
<feature type="non-terminal residue" evidence="1">
    <location>
        <position position="102"/>
    </location>
</feature>
<organism evidence="1 2">
    <name type="scientific">Trichogramma brassicae</name>
    <dbReference type="NCBI Taxonomy" id="86971"/>
    <lineage>
        <taxon>Eukaryota</taxon>
        <taxon>Metazoa</taxon>
        <taxon>Ecdysozoa</taxon>
        <taxon>Arthropoda</taxon>
        <taxon>Hexapoda</taxon>
        <taxon>Insecta</taxon>
        <taxon>Pterygota</taxon>
        <taxon>Neoptera</taxon>
        <taxon>Endopterygota</taxon>
        <taxon>Hymenoptera</taxon>
        <taxon>Apocrita</taxon>
        <taxon>Proctotrupomorpha</taxon>
        <taxon>Chalcidoidea</taxon>
        <taxon>Trichogrammatidae</taxon>
        <taxon>Trichogramma</taxon>
    </lineage>
</organism>
<evidence type="ECO:0000313" key="2">
    <source>
        <dbReference type="Proteomes" id="UP000479190"/>
    </source>
</evidence>
<name>A0A6H5I1Y1_9HYME</name>
<evidence type="ECO:0000313" key="1">
    <source>
        <dbReference type="EMBL" id="CAB0030532.1"/>
    </source>
</evidence>
<protein>
    <submittedName>
        <fullName evidence="1">Uncharacterized protein</fullName>
    </submittedName>
</protein>
<reference evidence="1 2" key="1">
    <citation type="submission" date="2020-02" db="EMBL/GenBank/DDBJ databases">
        <authorList>
            <person name="Ferguson B K."/>
        </authorList>
    </citation>
    <scope>NUCLEOTIDE SEQUENCE [LARGE SCALE GENOMIC DNA]</scope>
</reference>
<proteinExistence type="predicted"/>
<accession>A0A6H5I1Y1</accession>
<dbReference type="Proteomes" id="UP000479190">
    <property type="component" value="Unassembled WGS sequence"/>
</dbReference>